<evidence type="ECO:0000313" key="1">
    <source>
        <dbReference type="EMBL" id="MFC3182855.1"/>
    </source>
</evidence>
<keyword evidence="2" id="KW-1185">Reference proteome</keyword>
<proteinExistence type="predicted"/>
<organism evidence="1 2">
    <name type="scientific">Cypionkella sinensis</name>
    <dbReference type="NCBI Taxonomy" id="1756043"/>
    <lineage>
        <taxon>Bacteria</taxon>
        <taxon>Pseudomonadati</taxon>
        <taxon>Pseudomonadota</taxon>
        <taxon>Alphaproteobacteria</taxon>
        <taxon>Rhodobacterales</taxon>
        <taxon>Paracoccaceae</taxon>
        <taxon>Cypionkella</taxon>
    </lineage>
</organism>
<name>A0ABV7J2A4_9RHOB</name>
<dbReference type="RefSeq" id="WP_380074511.1">
    <property type="nucleotide sequence ID" value="NZ_JBHRTO010000002.1"/>
</dbReference>
<reference evidence="2" key="1">
    <citation type="journal article" date="2019" name="Int. J. Syst. Evol. Microbiol.">
        <title>The Global Catalogue of Microorganisms (GCM) 10K type strain sequencing project: providing services to taxonomists for standard genome sequencing and annotation.</title>
        <authorList>
            <consortium name="The Broad Institute Genomics Platform"/>
            <consortium name="The Broad Institute Genome Sequencing Center for Infectious Disease"/>
            <person name="Wu L."/>
            <person name="Ma J."/>
        </authorList>
    </citation>
    <scope>NUCLEOTIDE SEQUENCE [LARGE SCALE GENOMIC DNA]</scope>
    <source>
        <strain evidence="2">KCTC 52039</strain>
    </source>
</reference>
<dbReference type="InterPro" id="IPR043148">
    <property type="entry name" value="TagF_C"/>
</dbReference>
<accession>A0ABV7J2A4</accession>
<sequence length="329" mass="36391">MPRFAVLPATPPDTLPASVIVHAGESWYQDVALGRFDFFEKLGHRAQEEGLTALLAPSESAVSAQLLQDRRHVHILIGPRAPIGPGILHAHPGYLRGFWYLDPVGVNMASSLIRRAFKPDQIDAKAARFFFNGVAGWNLRQNVSKFPQAERRVLPAAFATLFLQDIEHFASPVHYIETTKMLKLVAREADGARVYVKLHPLQRAETVAWVQQQARKLANLVISDASVHDLAQAAQMVVTQNSAAGFEALMQKKPVITCAQCDYHHATVVANRPALLVQALHSATLSHAGFDYEKYLYWFLAQNLLEPAKPEFPDLAWARIKAAQAAALA</sequence>
<dbReference type="EMBL" id="JBHRTO010000002">
    <property type="protein sequence ID" value="MFC3182855.1"/>
    <property type="molecule type" value="Genomic_DNA"/>
</dbReference>
<evidence type="ECO:0008006" key="3">
    <source>
        <dbReference type="Google" id="ProtNLM"/>
    </source>
</evidence>
<comment type="caution">
    <text evidence="1">The sequence shown here is derived from an EMBL/GenBank/DDBJ whole genome shotgun (WGS) entry which is preliminary data.</text>
</comment>
<dbReference type="Proteomes" id="UP001595547">
    <property type="component" value="Unassembled WGS sequence"/>
</dbReference>
<dbReference type="InterPro" id="IPR007833">
    <property type="entry name" value="Capsule_polysaccharide_synth"/>
</dbReference>
<evidence type="ECO:0000313" key="2">
    <source>
        <dbReference type="Proteomes" id="UP001595547"/>
    </source>
</evidence>
<gene>
    <name evidence="1" type="ORF">ACFOGH_17785</name>
</gene>
<protein>
    <recommendedName>
        <fullName evidence="3">Capsule polysaccharide biosynthesis protein</fullName>
    </recommendedName>
</protein>
<dbReference type="Pfam" id="PF05159">
    <property type="entry name" value="Capsule_synth"/>
    <property type="match status" value="1"/>
</dbReference>
<dbReference type="Gene3D" id="3.40.50.12580">
    <property type="match status" value="1"/>
</dbReference>